<evidence type="ECO:0000313" key="5">
    <source>
        <dbReference type="WBParaSite" id="GPUH_0001550101-mRNA-1"/>
    </source>
</evidence>
<accession>A0A183E3D9</accession>
<evidence type="ECO:0000313" key="6">
    <source>
        <dbReference type="WBParaSite" id="GPUH_0001891601-mRNA-1"/>
    </source>
</evidence>
<protein>
    <submittedName>
        <fullName evidence="5 6">Transcriptional regulator</fullName>
    </submittedName>
</protein>
<dbReference type="Proteomes" id="UP000271098">
    <property type="component" value="Unassembled WGS sequence"/>
</dbReference>
<reference evidence="2 4" key="2">
    <citation type="submission" date="2018-11" db="EMBL/GenBank/DDBJ databases">
        <authorList>
            <consortium name="Pathogen Informatics"/>
        </authorList>
    </citation>
    <scope>NUCLEOTIDE SEQUENCE [LARGE SCALE GENOMIC DNA]</scope>
</reference>
<organism evidence="5">
    <name type="scientific">Gongylonema pulchrum</name>
    <dbReference type="NCBI Taxonomy" id="637853"/>
    <lineage>
        <taxon>Eukaryota</taxon>
        <taxon>Metazoa</taxon>
        <taxon>Ecdysozoa</taxon>
        <taxon>Nematoda</taxon>
        <taxon>Chromadorea</taxon>
        <taxon>Rhabditida</taxon>
        <taxon>Spirurina</taxon>
        <taxon>Spiruromorpha</taxon>
        <taxon>Spiruroidea</taxon>
        <taxon>Gongylonematidae</taxon>
        <taxon>Gongylonema</taxon>
    </lineage>
</organism>
<dbReference type="Pfam" id="PF24982">
    <property type="entry name" value="DUF7773"/>
    <property type="match status" value="1"/>
</dbReference>
<keyword evidence="4" id="KW-1185">Reference proteome</keyword>
<reference evidence="5 6" key="1">
    <citation type="submission" date="2016-06" db="UniProtKB">
        <authorList>
            <consortium name="WormBaseParasite"/>
        </authorList>
    </citation>
    <scope>IDENTIFICATION</scope>
</reference>
<dbReference type="EMBL" id="UYRT01087545">
    <property type="protein sequence ID" value="VDN32665.1"/>
    <property type="molecule type" value="Genomic_DNA"/>
</dbReference>
<dbReference type="WBParaSite" id="GPUH_0001891601-mRNA-1">
    <property type="protein sequence ID" value="GPUH_0001891601-mRNA-1"/>
    <property type="gene ID" value="GPUH_0001891601"/>
</dbReference>
<dbReference type="AlphaFoldDB" id="A0A183E3D9"/>
<sequence length="71" mass="8225">MCYSEYVALSLFEGYYLHQFDRFCAYAADCEQRGLQNQCLSMDELDAQVLATFVAKINTNGYKKSDVKYSR</sequence>
<dbReference type="InterPro" id="IPR056675">
    <property type="entry name" value="DUF7773"/>
</dbReference>
<name>A0A183E3D9_9BILA</name>
<dbReference type="OrthoDB" id="5850587at2759"/>
<evidence type="ECO:0000313" key="4">
    <source>
        <dbReference type="Proteomes" id="UP000271098"/>
    </source>
</evidence>
<feature type="domain" description="DUF7773" evidence="1">
    <location>
        <begin position="1"/>
        <end position="71"/>
    </location>
</feature>
<proteinExistence type="predicted"/>
<evidence type="ECO:0000313" key="3">
    <source>
        <dbReference type="EMBL" id="VDN32665.1"/>
    </source>
</evidence>
<gene>
    <name evidence="2" type="ORF">GPUH_LOCUS15481</name>
    <name evidence="3" type="ORF">GPUH_LOCUS18891</name>
</gene>
<dbReference type="WBParaSite" id="GPUH_0001550101-mRNA-1">
    <property type="protein sequence ID" value="GPUH_0001550101-mRNA-1"/>
    <property type="gene ID" value="GPUH_0001550101"/>
</dbReference>
<evidence type="ECO:0000313" key="2">
    <source>
        <dbReference type="EMBL" id="VDN26078.1"/>
    </source>
</evidence>
<dbReference type="EMBL" id="UYRT01082501">
    <property type="protein sequence ID" value="VDN26078.1"/>
    <property type="molecule type" value="Genomic_DNA"/>
</dbReference>
<evidence type="ECO:0000259" key="1">
    <source>
        <dbReference type="Pfam" id="PF24982"/>
    </source>
</evidence>